<keyword evidence="3" id="KW-1185">Reference proteome</keyword>
<dbReference type="InterPro" id="IPR021330">
    <property type="entry name" value="DUF2939"/>
</dbReference>
<keyword evidence="1" id="KW-0812">Transmembrane</keyword>
<feature type="transmembrane region" description="Helical" evidence="1">
    <location>
        <begin position="6"/>
        <end position="23"/>
    </location>
</feature>
<dbReference type="RefSeq" id="WP_140867753.1">
    <property type="nucleotide sequence ID" value="NZ_RCZK01000002.1"/>
</dbReference>
<gene>
    <name evidence="2" type="ORF">EAH84_03475</name>
</gene>
<reference evidence="2 3" key="1">
    <citation type="journal article" date="2019" name="Environ. Microbiol.">
        <title>Species interactions and distinct microbial communities in high Arctic permafrost affected cryosols are associated with the CH4 and CO2 gas fluxes.</title>
        <authorList>
            <person name="Altshuler I."/>
            <person name="Hamel J."/>
            <person name="Turney S."/>
            <person name="Magnuson E."/>
            <person name="Levesque R."/>
            <person name="Greer C."/>
            <person name="Whyte L.G."/>
        </authorList>
    </citation>
    <scope>NUCLEOTIDE SEQUENCE [LARGE SCALE GENOMIC DNA]</scope>
    <source>
        <strain evidence="2 3">S5.1</strain>
    </source>
</reference>
<organism evidence="2 3">
    <name type="scientific">Sphingomonas oligophenolica</name>
    <dbReference type="NCBI Taxonomy" id="301154"/>
    <lineage>
        <taxon>Bacteria</taxon>
        <taxon>Pseudomonadati</taxon>
        <taxon>Pseudomonadota</taxon>
        <taxon>Alphaproteobacteria</taxon>
        <taxon>Sphingomonadales</taxon>
        <taxon>Sphingomonadaceae</taxon>
        <taxon>Sphingomonas</taxon>
    </lineage>
</organism>
<comment type="caution">
    <text evidence="2">The sequence shown here is derived from an EMBL/GenBank/DDBJ whole genome shotgun (WGS) entry which is preliminary data.</text>
</comment>
<accession>A0A502CRP1</accession>
<protein>
    <submittedName>
        <fullName evidence="2">DUF2939 domain-containing protein</fullName>
    </submittedName>
</protein>
<sequence length="169" mass="18492">MRKGYVIGAIALLLALGVGWYLGSPKWTLYQMREAAQDGDTDKLAEYIDFPALRASLKEEMKASAAAEMQKPENKDGFAALGMAFGMTMIDNMVDGMVTPTAMRKVFLANKDKGPPAVTKVDGSREDVAIERHGMDRFFVRNDAASSSAALIFTRHGLGWQLSGMRLPE</sequence>
<name>A0A502CRP1_9SPHN</name>
<dbReference type="EMBL" id="RCZK01000002">
    <property type="protein sequence ID" value="TPG14381.1"/>
    <property type="molecule type" value="Genomic_DNA"/>
</dbReference>
<evidence type="ECO:0000313" key="2">
    <source>
        <dbReference type="EMBL" id="TPG14381.1"/>
    </source>
</evidence>
<evidence type="ECO:0000256" key="1">
    <source>
        <dbReference type="SAM" id="Phobius"/>
    </source>
</evidence>
<keyword evidence="1" id="KW-0472">Membrane</keyword>
<keyword evidence="1" id="KW-1133">Transmembrane helix</keyword>
<dbReference type="AlphaFoldDB" id="A0A502CRP1"/>
<dbReference type="Proteomes" id="UP000318413">
    <property type="component" value="Unassembled WGS sequence"/>
</dbReference>
<proteinExistence type="predicted"/>
<evidence type="ECO:0000313" key="3">
    <source>
        <dbReference type="Proteomes" id="UP000318413"/>
    </source>
</evidence>
<dbReference type="OrthoDB" id="7406839at2"/>
<dbReference type="Pfam" id="PF11159">
    <property type="entry name" value="DUF2939"/>
    <property type="match status" value="1"/>
</dbReference>